<name>A0A4Q7NGU4_9BURK</name>
<sequence length="38" mass="4267">MQAITPCGARFVLRFVQSPLISTCVYTHAAPEPIEYQK</sequence>
<organism evidence="1 2">
    <name type="scientific">Pigmentiphaga kullae</name>
    <dbReference type="NCBI Taxonomy" id="151784"/>
    <lineage>
        <taxon>Bacteria</taxon>
        <taxon>Pseudomonadati</taxon>
        <taxon>Pseudomonadota</taxon>
        <taxon>Betaproteobacteria</taxon>
        <taxon>Burkholderiales</taxon>
        <taxon>Alcaligenaceae</taxon>
        <taxon>Pigmentiphaga</taxon>
    </lineage>
</organism>
<evidence type="ECO:0000313" key="1">
    <source>
        <dbReference type="EMBL" id="RZS84155.1"/>
    </source>
</evidence>
<comment type="caution">
    <text evidence="1">The sequence shown here is derived from an EMBL/GenBank/DDBJ whole genome shotgun (WGS) entry which is preliminary data.</text>
</comment>
<dbReference type="EMBL" id="SGXC01000001">
    <property type="protein sequence ID" value="RZS84155.1"/>
    <property type="molecule type" value="Genomic_DNA"/>
</dbReference>
<proteinExistence type="predicted"/>
<reference evidence="1 2" key="1">
    <citation type="submission" date="2019-02" db="EMBL/GenBank/DDBJ databases">
        <title>Genomic Encyclopedia of Type Strains, Phase IV (KMG-IV): sequencing the most valuable type-strain genomes for metagenomic binning, comparative biology and taxonomic classification.</title>
        <authorList>
            <person name="Goeker M."/>
        </authorList>
    </citation>
    <scope>NUCLEOTIDE SEQUENCE [LARGE SCALE GENOMIC DNA]</scope>
    <source>
        <strain evidence="1 2">K24</strain>
    </source>
</reference>
<evidence type="ECO:0000313" key="2">
    <source>
        <dbReference type="Proteomes" id="UP000292445"/>
    </source>
</evidence>
<accession>A0A4Q7NGU4</accession>
<protein>
    <submittedName>
        <fullName evidence="1">Uncharacterized protein</fullName>
    </submittedName>
</protein>
<dbReference type="AlphaFoldDB" id="A0A4Q7NGU4"/>
<keyword evidence="2" id="KW-1185">Reference proteome</keyword>
<gene>
    <name evidence="1" type="ORF">EV675_0157</name>
</gene>
<dbReference type="Proteomes" id="UP000292445">
    <property type="component" value="Unassembled WGS sequence"/>
</dbReference>